<sequence length="53" mass="5813">MREAADSPQPLMFDWSPPGFGLKTSSSMQDKSRLSVSKARKSCPTEHLGTDKS</sequence>
<comment type="caution">
    <text evidence="2">The sequence shown here is derived from an EMBL/GenBank/DDBJ whole genome shotgun (WGS) entry which is preliminary data.</text>
</comment>
<evidence type="ECO:0000313" key="3">
    <source>
        <dbReference type="Proteomes" id="UP000828390"/>
    </source>
</evidence>
<name>A0A9D4JTF1_DREPO</name>
<organism evidence="2 3">
    <name type="scientific">Dreissena polymorpha</name>
    <name type="common">Zebra mussel</name>
    <name type="synonym">Mytilus polymorpha</name>
    <dbReference type="NCBI Taxonomy" id="45954"/>
    <lineage>
        <taxon>Eukaryota</taxon>
        <taxon>Metazoa</taxon>
        <taxon>Spiralia</taxon>
        <taxon>Lophotrochozoa</taxon>
        <taxon>Mollusca</taxon>
        <taxon>Bivalvia</taxon>
        <taxon>Autobranchia</taxon>
        <taxon>Heteroconchia</taxon>
        <taxon>Euheterodonta</taxon>
        <taxon>Imparidentia</taxon>
        <taxon>Neoheterodontei</taxon>
        <taxon>Myida</taxon>
        <taxon>Dreissenoidea</taxon>
        <taxon>Dreissenidae</taxon>
        <taxon>Dreissena</taxon>
    </lineage>
</organism>
<dbReference type="EMBL" id="JAIWYP010000005">
    <property type="protein sequence ID" value="KAH3823536.1"/>
    <property type="molecule type" value="Genomic_DNA"/>
</dbReference>
<protein>
    <submittedName>
        <fullName evidence="2">Uncharacterized protein</fullName>
    </submittedName>
</protein>
<reference evidence="2" key="2">
    <citation type="submission" date="2020-11" db="EMBL/GenBank/DDBJ databases">
        <authorList>
            <person name="McCartney M.A."/>
            <person name="Auch B."/>
            <person name="Kono T."/>
            <person name="Mallez S."/>
            <person name="Becker A."/>
            <person name="Gohl D.M."/>
            <person name="Silverstein K.A.T."/>
            <person name="Koren S."/>
            <person name="Bechman K.B."/>
            <person name="Herman A."/>
            <person name="Abrahante J.E."/>
            <person name="Garbe J."/>
        </authorList>
    </citation>
    <scope>NUCLEOTIDE SEQUENCE</scope>
    <source>
        <strain evidence="2">Duluth1</strain>
        <tissue evidence="2">Whole animal</tissue>
    </source>
</reference>
<proteinExistence type="predicted"/>
<dbReference type="AlphaFoldDB" id="A0A9D4JTF1"/>
<evidence type="ECO:0000313" key="2">
    <source>
        <dbReference type="EMBL" id="KAH3823536.1"/>
    </source>
</evidence>
<accession>A0A9D4JTF1</accession>
<feature type="region of interest" description="Disordered" evidence="1">
    <location>
        <begin position="1"/>
        <end position="53"/>
    </location>
</feature>
<dbReference type="Proteomes" id="UP000828390">
    <property type="component" value="Unassembled WGS sequence"/>
</dbReference>
<evidence type="ECO:0000256" key="1">
    <source>
        <dbReference type="SAM" id="MobiDB-lite"/>
    </source>
</evidence>
<reference evidence="2" key="1">
    <citation type="journal article" date="2019" name="bioRxiv">
        <title>The Genome of the Zebra Mussel, Dreissena polymorpha: A Resource for Invasive Species Research.</title>
        <authorList>
            <person name="McCartney M.A."/>
            <person name="Auch B."/>
            <person name="Kono T."/>
            <person name="Mallez S."/>
            <person name="Zhang Y."/>
            <person name="Obille A."/>
            <person name="Becker A."/>
            <person name="Abrahante J.E."/>
            <person name="Garbe J."/>
            <person name="Badalamenti J.P."/>
            <person name="Herman A."/>
            <person name="Mangelson H."/>
            <person name="Liachko I."/>
            <person name="Sullivan S."/>
            <person name="Sone E.D."/>
            <person name="Koren S."/>
            <person name="Silverstein K.A.T."/>
            <person name="Beckman K.B."/>
            <person name="Gohl D.M."/>
        </authorList>
    </citation>
    <scope>NUCLEOTIDE SEQUENCE</scope>
    <source>
        <strain evidence="2">Duluth1</strain>
        <tissue evidence="2">Whole animal</tissue>
    </source>
</reference>
<keyword evidence="3" id="KW-1185">Reference proteome</keyword>
<gene>
    <name evidence="2" type="ORF">DPMN_125343</name>
</gene>